<dbReference type="NCBIfam" id="NF033577">
    <property type="entry name" value="transpos_IS481"/>
    <property type="match status" value="1"/>
</dbReference>
<evidence type="ECO:0000256" key="6">
    <source>
        <dbReference type="ARBA" id="ARBA00022908"/>
    </source>
</evidence>
<dbReference type="InterPro" id="IPR036397">
    <property type="entry name" value="RNaseH_sf"/>
</dbReference>
<keyword evidence="7" id="KW-0233">DNA recombination</keyword>
<keyword evidence="2" id="KW-0479">Metal-binding</keyword>
<evidence type="ECO:0000259" key="8">
    <source>
        <dbReference type="PROSITE" id="PS50994"/>
    </source>
</evidence>
<evidence type="ECO:0000313" key="9">
    <source>
        <dbReference type="EMBL" id="SUY79165.1"/>
    </source>
</evidence>
<dbReference type="Gene3D" id="3.30.420.10">
    <property type="entry name" value="Ribonuclease H-like superfamily/Ribonuclease H"/>
    <property type="match status" value="1"/>
</dbReference>
<keyword evidence="5" id="KW-0460">Magnesium</keyword>
<evidence type="ECO:0000256" key="3">
    <source>
        <dbReference type="ARBA" id="ARBA00022759"/>
    </source>
</evidence>
<dbReference type="Pfam" id="PF00665">
    <property type="entry name" value="rve"/>
    <property type="match status" value="1"/>
</dbReference>
<dbReference type="InterPro" id="IPR012337">
    <property type="entry name" value="RNaseH-like_sf"/>
</dbReference>
<dbReference type="GO" id="GO:0006310">
    <property type="term" value="P:DNA recombination"/>
    <property type="evidence" value="ECO:0007669"/>
    <property type="project" value="UniProtKB-KW"/>
</dbReference>
<dbReference type="GO" id="GO:0046872">
    <property type="term" value="F:metal ion binding"/>
    <property type="evidence" value="ECO:0007669"/>
    <property type="project" value="UniProtKB-KW"/>
</dbReference>
<dbReference type="GO" id="GO:0003676">
    <property type="term" value="F:nucleic acid binding"/>
    <property type="evidence" value="ECO:0007669"/>
    <property type="project" value="InterPro"/>
</dbReference>
<keyword evidence="3" id="KW-0255">Endonuclease</keyword>
<dbReference type="GeneID" id="63997800"/>
<feature type="domain" description="Integrase catalytic" evidence="8">
    <location>
        <begin position="122"/>
        <end position="302"/>
    </location>
</feature>
<evidence type="ECO:0000256" key="5">
    <source>
        <dbReference type="ARBA" id="ARBA00022842"/>
    </source>
</evidence>
<dbReference type="SUPFAM" id="SSF53098">
    <property type="entry name" value="Ribonuclease H-like"/>
    <property type="match status" value="1"/>
</dbReference>
<comment type="caution">
    <text evidence="9">The sequence shown here is derived from an EMBL/GenBank/DDBJ whole genome shotgun (WGS) entry which is preliminary data.</text>
</comment>
<dbReference type="Proteomes" id="UP000255070">
    <property type="component" value="Unassembled WGS sequence"/>
</dbReference>
<sequence length="336" mass="38383">MLISLHKNATTTPATRLALQQASGTDRELAQQYGIGIGTVRKWRGRTTVHDASHTAHRLQTTLNAGQEELVIYLRSQLRLPLDDLLAVVREFIEPAMSRSALDRLLRRRGHSRLPVQPKPEGEHKPFKAYEPGYVHVDVKYLPQMHDEDKRRYVFVAIDRATRWVFIDIKQHKTAASAKAFLAAVRKAAAFKIHTILTDNGKEFTDRLFGSRTRQPSGEHEFDQLCQALGIEHRLTKPKTPQTNGMVERFNGRLSQVLRSHHFNSAEDLEKTLHRFVWLYNHHLPQKALGHEAPVQALKKWKMKAPDLFVKNVRNHPGPDTYRQDIGSSAGVIAIY</sequence>
<keyword evidence="4" id="KW-0378">Hydrolase</keyword>
<gene>
    <name evidence="9" type="ORF">NCTC10698_04097</name>
</gene>
<dbReference type="GO" id="GO:0004519">
    <property type="term" value="F:endonuclease activity"/>
    <property type="evidence" value="ECO:0007669"/>
    <property type="project" value="UniProtKB-KW"/>
</dbReference>
<evidence type="ECO:0000256" key="7">
    <source>
        <dbReference type="ARBA" id="ARBA00023172"/>
    </source>
</evidence>
<reference evidence="9 10" key="1">
    <citation type="submission" date="2018-06" db="EMBL/GenBank/DDBJ databases">
        <authorList>
            <consortium name="Pathogen Informatics"/>
            <person name="Doyle S."/>
        </authorList>
    </citation>
    <scope>NUCLEOTIDE SEQUENCE [LARGE SCALE GENOMIC DNA]</scope>
    <source>
        <strain evidence="9 10">NCTC10698</strain>
    </source>
</reference>
<dbReference type="GO" id="GO:0016787">
    <property type="term" value="F:hydrolase activity"/>
    <property type="evidence" value="ECO:0007669"/>
    <property type="project" value="UniProtKB-KW"/>
</dbReference>
<name>A0A8B4SA12_COMTE</name>
<dbReference type="InterPro" id="IPR001584">
    <property type="entry name" value="Integrase_cat-core"/>
</dbReference>
<dbReference type="InterPro" id="IPR039537">
    <property type="entry name" value="Retrotran_Ty1/copia-like"/>
</dbReference>
<dbReference type="GO" id="GO:0015074">
    <property type="term" value="P:DNA integration"/>
    <property type="evidence" value="ECO:0007669"/>
    <property type="project" value="UniProtKB-KW"/>
</dbReference>
<dbReference type="PROSITE" id="PS50994">
    <property type="entry name" value="INTEGRASE"/>
    <property type="match status" value="1"/>
</dbReference>
<dbReference type="RefSeq" id="WP_115597188.1">
    <property type="nucleotide sequence ID" value="NZ_CP067086.1"/>
</dbReference>
<accession>A0A8B4SA12</accession>
<evidence type="ECO:0000313" key="10">
    <source>
        <dbReference type="Proteomes" id="UP000255070"/>
    </source>
</evidence>
<protein>
    <submittedName>
        <fullName evidence="9">Transposase and inactivated derivatives, IS30 family</fullName>
    </submittedName>
</protein>
<evidence type="ECO:0000256" key="4">
    <source>
        <dbReference type="ARBA" id="ARBA00022801"/>
    </source>
</evidence>
<dbReference type="EMBL" id="UFXL01000001">
    <property type="protein sequence ID" value="SUY79165.1"/>
    <property type="molecule type" value="Genomic_DNA"/>
</dbReference>
<dbReference type="PANTHER" id="PTHR42648">
    <property type="entry name" value="TRANSPOSASE, PUTATIVE-RELATED"/>
    <property type="match status" value="1"/>
</dbReference>
<keyword evidence="6" id="KW-0229">DNA integration</keyword>
<organism evidence="9 10">
    <name type="scientific">Comamonas testosteroni</name>
    <name type="common">Pseudomonas testosteroni</name>
    <dbReference type="NCBI Taxonomy" id="285"/>
    <lineage>
        <taxon>Bacteria</taxon>
        <taxon>Pseudomonadati</taxon>
        <taxon>Pseudomonadota</taxon>
        <taxon>Betaproteobacteria</taxon>
        <taxon>Burkholderiales</taxon>
        <taxon>Comamonadaceae</taxon>
        <taxon>Comamonas</taxon>
    </lineage>
</organism>
<dbReference type="InterPro" id="IPR047656">
    <property type="entry name" value="IS481-like_transpos"/>
</dbReference>
<evidence type="ECO:0000256" key="1">
    <source>
        <dbReference type="ARBA" id="ARBA00022722"/>
    </source>
</evidence>
<evidence type="ECO:0000256" key="2">
    <source>
        <dbReference type="ARBA" id="ARBA00022723"/>
    </source>
</evidence>
<keyword evidence="1" id="KW-0540">Nuclease</keyword>
<dbReference type="AlphaFoldDB" id="A0A8B4SA12"/>
<keyword evidence="10" id="KW-1185">Reference proteome</keyword>
<proteinExistence type="predicted"/>
<dbReference type="PANTHER" id="PTHR42648:SF11">
    <property type="entry name" value="TRANSPOSON TY4-P GAG-POL POLYPROTEIN"/>
    <property type="match status" value="1"/>
</dbReference>